<dbReference type="Proteomes" id="UP000240957">
    <property type="component" value="Unassembled WGS sequence"/>
</dbReference>
<dbReference type="RefSeq" id="WP_107010324.1">
    <property type="nucleotide sequence ID" value="NZ_JAVIDQ010000020.1"/>
</dbReference>
<dbReference type="Proteomes" id="UP001595455">
    <property type="component" value="Unassembled WGS sequence"/>
</dbReference>
<dbReference type="EMBL" id="JBHRSF010000157">
    <property type="protein sequence ID" value="MFC2997632.1"/>
    <property type="molecule type" value="Genomic_DNA"/>
</dbReference>
<protein>
    <submittedName>
        <fullName evidence="2">Uncharacterized protein</fullName>
    </submittedName>
</protein>
<reference evidence="1" key="1">
    <citation type="journal article" date="2014" name="Int. J. Syst. Evol. Microbiol.">
        <title>Complete genome of a new Firmicutes species belonging to the dominant human colonic microbiota ('Ruminococcus bicirculans') reveals two chromosomes and a selective capacity to utilize plant glucans.</title>
        <authorList>
            <consortium name="NISC Comparative Sequencing Program"/>
            <person name="Wegmann U."/>
            <person name="Louis P."/>
            <person name="Goesmann A."/>
            <person name="Henrissat B."/>
            <person name="Duncan S.H."/>
            <person name="Flint H.J."/>
        </authorList>
    </citation>
    <scope>NUCLEOTIDE SEQUENCE</scope>
    <source>
        <strain evidence="1">KCTC 62575</strain>
    </source>
</reference>
<evidence type="ECO:0000313" key="4">
    <source>
        <dbReference type="Proteomes" id="UP001595455"/>
    </source>
</evidence>
<reference evidence="4" key="3">
    <citation type="journal article" date="2019" name="Int. J. Syst. Evol. Microbiol.">
        <title>The Global Catalogue of Microorganisms (GCM) 10K type strain sequencing project: providing services to taxonomists for standard genome sequencing and annotation.</title>
        <authorList>
            <consortium name="The Broad Institute Genomics Platform"/>
            <consortium name="The Broad Institute Genome Sequencing Center for Infectious Disease"/>
            <person name="Wu L."/>
            <person name="Ma J."/>
        </authorList>
    </citation>
    <scope>NUCLEOTIDE SEQUENCE [LARGE SCALE GENOMIC DNA]</scope>
    <source>
        <strain evidence="4">KCTC 62575</strain>
    </source>
</reference>
<reference evidence="2 3" key="2">
    <citation type="submission" date="2018-08" db="EMBL/GenBank/DDBJ databases">
        <title>The draft genome of Acinetobacter sichuanensis strain WCHAc060041.</title>
        <authorList>
            <person name="Qin J."/>
            <person name="Feng Y."/>
            <person name="Zong Z."/>
        </authorList>
    </citation>
    <scope>NUCLEOTIDE SEQUENCE [LARGE SCALE GENOMIC DNA]</scope>
    <source>
        <strain evidence="2 3">WCHAc060041</strain>
    </source>
</reference>
<dbReference type="AlphaFoldDB" id="A0A371YIG6"/>
<accession>A0A371YIG6</accession>
<sequence length="262" mass="30533">MRNDLIEQQNQDFQIQRFSEEDARYLVEDMILTYGKKFIDQWKGLNKKQVIAKFVEKLADLNQAQFRRGLKRLETAEWPPAINEFKNWCIGGYEYQTADDAWLQALDYEKNNRVAKINLFARNAFEEVCKAYGYFGSTDTFYKVFSSVYKRLITDAKEQKIEDQVLDAISQVESKGEEFNHNPISNAEAQKHLEALKQKMNVRNRHIHKPQELKPKAKPLNTPIINEWPDPFEQPDAYLKQCELDGCVVPATIRKQLGGGHV</sequence>
<evidence type="ECO:0000313" key="2">
    <source>
        <dbReference type="EMBL" id="RFC81267.1"/>
    </source>
</evidence>
<keyword evidence="4" id="KW-1185">Reference proteome</keyword>
<evidence type="ECO:0000313" key="3">
    <source>
        <dbReference type="Proteomes" id="UP000240957"/>
    </source>
</evidence>
<reference evidence="1" key="4">
    <citation type="submission" date="2024-09" db="EMBL/GenBank/DDBJ databases">
        <authorList>
            <person name="Sun Q."/>
            <person name="Mori K."/>
        </authorList>
    </citation>
    <scope>NUCLEOTIDE SEQUENCE</scope>
    <source>
        <strain evidence="1">KCTC 62575</strain>
    </source>
</reference>
<dbReference type="OrthoDB" id="6708516at2"/>
<proteinExistence type="predicted"/>
<evidence type="ECO:0000313" key="1">
    <source>
        <dbReference type="EMBL" id="MFC2997632.1"/>
    </source>
</evidence>
<comment type="caution">
    <text evidence="2">The sequence shown here is derived from an EMBL/GenBank/DDBJ whole genome shotgun (WGS) entry which is preliminary data.</text>
</comment>
<name>A0A371YIG6_9GAMM</name>
<dbReference type="EMBL" id="PYIX02000169">
    <property type="protein sequence ID" value="RFC81267.1"/>
    <property type="molecule type" value="Genomic_DNA"/>
</dbReference>
<organism evidence="2 3">
    <name type="scientific">Acinetobacter sichuanensis</name>
    <dbReference type="NCBI Taxonomy" id="2136183"/>
    <lineage>
        <taxon>Bacteria</taxon>
        <taxon>Pseudomonadati</taxon>
        <taxon>Pseudomonadota</taxon>
        <taxon>Gammaproteobacteria</taxon>
        <taxon>Moraxellales</taxon>
        <taxon>Moraxellaceae</taxon>
        <taxon>Acinetobacter</taxon>
    </lineage>
</organism>
<gene>
    <name evidence="1" type="ORF">ACFODO_20770</name>
    <name evidence="2" type="ORF">C9E89_022780</name>
</gene>